<feature type="domain" description="Glycosyltransferase 2-like" evidence="2">
    <location>
        <begin position="6"/>
        <end position="93"/>
    </location>
</feature>
<dbReference type="Gene3D" id="3.90.550.10">
    <property type="entry name" value="Spore Coat Polysaccharide Biosynthesis Protein SpsA, Chain A"/>
    <property type="match status" value="1"/>
</dbReference>
<dbReference type="EMBL" id="MFNF01000005">
    <property type="protein sequence ID" value="OGH04280.1"/>
    <property type="molecule type" value="Genomic_DNA"/>
</dbReference>
<comment type="caution">
    <text evidence="3">The sequence shown here is derived from an EMBL/GenBank/DDBJ whole genome shotgun (WGS) entry which is preliminary data.</text>
</comment>
<gene>
    <name evidence="3" type="ORF">A2557_10800</name>
</gene>
<dbReference type="CDD" id="cd02511">
    <property type="entry name" value="Beta4Glucosyltransferase"/>
    <property type="match status" value="1"/>
</dbReference>
<dbReference type="SUPFAM" id="SSF53448">
    <property type="entry name" value="Nucleotide-diphospho-sugar transferases"/>
    <property type="match status" value="1"/>
</dbReference>
<dbReference type="PANTHER" id="PTHR43630:SF2">
    <property type="entry name" value="GLYCOSYLTRANSFERASE"/>
    <property type="match status" value="1"/>
</dbReference>
<evidence type="ECO:0000313" key="4">
    <source>
        <dbReference type="Proteomes" id="UP000177583"/>
    </source>
</evidence>
<reference evidence="3 4" key="1">
    <citation type="journal article" date="2016" name="Nat. Commun.">
        <title>Thousands of microbial genomes shed light on interconnected biogeochemical processes in an aquifer system.</title>
        <authorList>
            <person name="Anantharaman K."/>
            <person name="Brown C.T."/>
            <person name="Hug L.A."/>
            <person name="Sharon I."/>
            <person name="Castelle C.J."/>
            <person name="Probst A.J."/>
            <person name="Thomas B.C."/>
            <person name="Singh A."/>
            <person name="Wilkins M.J."/>
            <person name="Karaoz U."/>
            <person name="Brodie E.L."/>
            <person name="Williams K.H."/>
            <person name="Hubbard S.S."/>
            <person name="Banfield J.F."/>
        </authorList>
    </citation>
    <scope>NUCLEOTIDE SEQUENCE [LARGE SCALE GENOMIC DNA]</scope>
</reference>
<dbReference type="Proteomes" id="UP000177583">
    <property type="component" value="Unassembled WGS sequence"/>
</dbReference>
<evidence type="ECO:0000313" key="3">
    <source>
        <dbReference type="EMBL" id="OGH04280.1"/>
    </source>
</evidence>
<accession>A0A1F6H1U7</accession>
<organism evidence="3 4">
    <name type="scientific">Candidatus Lambdaproteobacteria bacterium RIFOXYD2_FULL_56_26</name>
    <dbReference type="NCBI Taxonomy" id="1817773"/>
    <lineage>
        <taxon>Bacteria</taxon>
        <taxon>Pseudomonadati</taxon>
        <taxon>Pseudomonadota</taxon>
        <taxon>Candidatus Lambdaproteobacteria</taxon>
    </lineage>
</organism>
<protein>
    <recommendedName>
        <fullName evidence="2">Glycosyltransferase 2-like domain-containing protein</fullName>
    </recommendedName>
</protein>
<comment type="similarity">
    <text evidence="1">Belongs to the glycosyltransferase 2 family. WaaE/KdtX subfamily.</text>
</comment>
<dbReference type="PANTHER" id="PTHR43630">
    <property type="entry name" value="POLY-BETA-1,6-N-ACETYL-D-GLUCOSAMINE SYNTHASE"/>
    <property type="match status" value="1"/>
</dbReference>
<dbReference type="InterPro" id="IPR029044">
    <property type="entry name" value="Nucleotide-diphossugar_trans"/>
</dbReference>
<name>A0A1F6H1U7_9PROT</name>
<evidence type="ECO:0000256" key="1">
    <source>
        <dbReference type="ARBA" id="ARBA00038494"/>
    </source>
</evidence>
<sequence length="254" mass="29032">MKLTGVVITYNEEANLKDCLTSLDFCDFLLVVDSDSTDQTKAIAQDQGARVLNQPFLGHVKQKQFALEQAQTDWVLFLDADERLGPELRASILALKEQVEPRHWGYEVSRKSFHLGRWILHGGWYPDRGIRLFHKEHGRWSGYDPHDKVEVEGPVARLEGDLEHFVFRNLSHNVQKNDFYSSIMAQDLFAQGKRPSLAKLLLKPPYKFFECYLLKAGFLDGLPGLIIAVGAAYSIFLKFAKLWELGQNDPKSRP</sequence>
<dbReference type="Pfam" id="PF00535">
    <property type="entry name" value="Glycos_transf_2"/>
    <property type="match status" value="1"/>
</dbReference>
<proteinExistence type="inferred from homology"/>
<evidence type="ECO:0000259" key="2">
    <source>
        <dbReference type="Pfam" id="PF00535"/>
    </source>
</evidence>
<dbReference type="InterPro" id="IPR001173">
    <property type="entry name" value="Glyco_trans_2-like"/>
</dbReference>
<dbReference type="AlphaFoldDB" id="A0A1F6H1U7"/>